<dbReference type="AlphaFoldDB" id="A0AA87Z8N1"/>
<feature type="compositionally biased region" description="Acidic residues" evidence="1">
    <location>
        <begin position="377"/>
        <end position="402"/>
    </location>
</feature>
<feature type="compositionally biased region" description="Acidic residues" evidence="1">
    <location>
        <begin position="353"/>
        <end position="369"/>
    </location>
</feature>
<name>A0AA87Z8N1_FICCA</name>
<feature type="region of interest" description="Disordered" evidence="1">
    <location>
        <begin position="283"/>
        <end position="307"/>
    </location>
</feature>
<reference evidence="2" key="1">
    <citation type="submission" date="2023-07" db="EMBL/GenBank/DDBJ databases">
        <title>draft genome sequence of fig (Ficus carica).</title>
        <authorList>
            <person name="Takahashi T."/>
            <person name="Nishimura K."/>
        </authorList>
    </citation>
    <scope>NUCLEOTIDE SEQUENCE</scope>
</reference>
<evidence type="ECO:0000313" key="3">
    <source>
        <dbReference type="Proteomes" id="UP001187192"/>
    </source>
</evidence>
<gene>
    <name evidence="2" type="ORF">TIFTF001_044027</name>
</gene>
<keyword evidence="3" id="KW-1185">Reference proteome</keyword>
<evidence type="ECO:0000313" key="2">
    <source>
        <dbReference type="EMBL" id="GMN26700.1"/>
    </source>
</evidence>
<sequence>MFTNNKNKVKMTNRWQASLPVSGRPASGRVGLWFELEMVGRPNHSIVARSVNNILANFDTRWWSLAGQLFVDMDPDQVDADRDIISLFFEAHPLSYDGTRRPASVTSWLHDMELIFRLCHIEAHLQVPLASRCLVEEARMRWLTIGEQALPHPTWADFRALMIDRYRPVPAEGAAGPYRDPEIYQDMSHARYLSFSATWHAYLQESMGHYCQRFQEAMLPYIPQDIDSPELQTLVILRNGVPPHIRRFVLDPMRGMTVAHMVDSIIGAEVAAQAVQADAVDGDHQAPVGDAGMPEPIYEPGPVLPEDPIPVVPLQEIPAQEAEIGMDADDQDIDDFIVAPEDQPEDPPVFDIPIDDEDPEPEQEDEEDPDLQHVGWLEEEEEEDFEEDPEEFPLQDGDWEVDSDISVIIDEYID</sequence>
<feature type="region of interest" description="Disordered" evidence="1">
    <location>
        <begin position="339"/>
        <end position="402"/>
    </location>
</feature>
<feature type="compositionally biased region" description="Pro residues" evidence="1">
    <location>
        <begin position="297"/>
        <end position="307"/>
    </location>
</feature>
<evidence type="ECO:0000256" key="1">
    <source>
        <dbReference type="SAM" id="MobiDB-lite"/>
    </source>
</evidence>
<protein>
    <submittedName>
        <fullName evidence="2">Uncharacterized protein</fullName>
    </submittedName>
</protein>
<comment type="caution">
    <text evidence="2">The sequence shown here is derived from an EMBL/GenBank/DDBJ whole genome shotgun (WGS) entry which is preliminary data.</text>
</comment>
<proteinExistence type="predicted"/>
<dbReference type="Proteomes" id="UP001187192">
    <property type="component" value="Unassembled WGS sequence"/>
</dbReference>
<organism evidence="2 3">
    <name type="scientific">Ficus carica</name>
    <name type="common">Common fig</name>
    <dbReference type="NCBI Taxonomy" id="3494"/>
    <lineage>
        <taxon>Eukaryota</taxon>
        <taxon>Viridiplantae</taxon>
        <taxon>Streptophyta</taxon>
        <taxon>Embryophyta</taxon>
        <taxon>Tracheophyta</taxon>
        <taxon>Spermatophyta</taxon>
        <taxon>Magnoliopsida</taxon>
        <taxon>eudicotyledons</taxon>
        <taxon>Gunneridae</taxon>
        <taxon>Pentapetalae</taxon>
        <taxon>rosids</taxon>
        <taxon>fabids</taxon>
        <taxon>Rosales</taxon>
        <taxon>Moraceae</taxon>
        <taxon>Ficeae</taxon>
        <taxon>Ficus</taxon>
    </lineage>
</organism>
<dbReference type="EMBL" id="BTGU01003097">
    <property type="protein sequence ID" value="GMN26700.1"/>
    <property type="molecule type" value="Genomic_DNA"/>
</dbReference>
<accession>A0AA87Z8N1</accession>